<dbReference type="SMART" id="SM00448">
    <property type="entry name" value="REC"/>
    <property type="match status" value="1"/>
</dbReference>
<accession>A0ABU5ELB1</accession>
<evidence type="ECO:0000256" key="1">
    <source>
        <dbReference type="ARBA" id="ARBA00022553"/>
    </source>
</evidence>
<feature type="modified residue" description="4-aspartylphosphate" evidence="3">
    <location>
        <position position="52"/>
    </location>
</feature>
<feature type="domain" description="Response regulatory" evidence="4">
    <location>
        <begin position="3"/>
        <end position="119"/>
    </location>
</feature>
<dbReference type="Pfam" id="PF00072">
    <property type="entry name" value="Response_reg"/>
    <property type="match status" value="1"/>
</dbReference>
<dbReference type="EMBL" id="JAXCLW010000014">
    <property type="protein sequence ID" value="MDY0885786.1"/>
    <property type="molecule type" value="Genomic_DNA"/>
</dbReference>
<dbReference type="PROSITE" id="PS50110">
    <property type="entry name" value="RESPONSE_REGULATORY"/>
    <property type="match status" value="1"/>
</dbReference>
<keyword evidence="6" id="KW-1185">Reference proteome</keyword>
<comment type="caution">
    <text evidence="5">The sequence shown here is derived from an EMBL/GenBank/DDBJ whole genome shotgun (WGS) entry which is preliminary data.</text>
</comment>
<dbReference type="Gene3D" id="3.40.50.2300">
    <property type="match status" value="1"/>
</dbReference>
<keyword evidence="2" id="KW-0902">Two-component regulatory system</keyword>
<protein>
    <submittedName>
        <fullName evidence="5">Response regulator</fullName>
    </submittedName>
</protein>
<dbReference type="PANTHER" id="PTHR45339:SF1">
    <property type="entry name" value="HYBRID SIGNAL TRANSDUCTION HISTIDINE KINASE J"/>
    <property type="match status" value="1"/>
</dbReference>
<dbReference type="Proteomes" id="UP001279642">
    <property type="component" value="Unassembled WGS sequence"/>
</dbReference>
<evidence type="ECO:0000256" key="2">
    <source>
        <dbReference type="ARBA" id="ARBA00023012"/>
    </source>
</evidence>
<dbReference type="InterPro" id="IPR001789">
    <property type="entry name" value="Sig_transdc_resp-reg_receiver"/>
</dbReference>
<sequence>MPKILLIEDNEMNRDMLSRRLARAGYEVAIAEDGARGVAMATSDRPDLILMDMSLPVIDGWEATRLIKATPELRKIPIIALTAHAMATDREKAVEAGCEDYDTKPIELQRLLGKIETLLAAVRL</sequence>
<evidence type="ECO:0000313" key="6">
    <source>
        <dbReference type="Proteomes" id="UP001279642"/>
    </source>
</evidence>
<dbReference type="InterPro" id="IPR011006">
    <property type="entry name" value="CheY-like_superfamily"/>
</dbReference>
<reference evidence="5 6" key="1">
    <citation type="journal article" date="2016" name="Antonie Van Leeuwenhoek">
        <title>Dongia soli sp. nov., isolated from soil from Dokdo, Korea.</title>
        <authorList>
            <person name="Kim D.U."/>
            <person name="Lee H."/>
            <person name="Kim H."/>
            <person name="Kim S.G."/>
            <person name="Ka J.O."/>
        </authorList>
    </citation>
    <scope>NUCLEOTIDE SEQUENCE [LARGE SCALE GENOMIC DNA]</scope>
    <source>
        <strain evidence="5 6">D78</strain>
    </source>
</reference>
<gene>
    <name evidence="5" type="ORF">SMD27_23320</name>
</gene>
<proteinExistence type="predicted"/>
<organism evidence="5 6">
    <name type="scientific">Dongia soli</name>
    <dbReference type="NCBI Taxonomy" id="600628"/>
    <lineage>
        <taxon>Bacteria</taxon>
        <taxon>Pseudomonadati</taxon>
        <taxon>Pseudomonadota</taxon>
        <taxon>Alphaproteobacteria</taxon>
        <taxon>Rhodospirillales</taxon>
        <taxon>Dongiaceae</taxon>
        <taxon>Dongia</taxon>
    </lineage>
</organism>
<keyword evidence="1 3" id="KW-0597">Phosphoprotein</keyword>
<evidence type="ECO:0000259" key="4">
    <source>
        <dbReference type="PROSITE" id="PS50110"/>
    </source>
</evidence>
<dbReference type="SUPFAM" id="SSF52172">
    <property type="entry name" value="CheY-like"/>
    <property type="match status" value="1"/>
</dbReference>
<dbReference type="RefSeq" id="WP_320510862.1">
    <property type="nucleotide sequence ID" value="NZ_JAXCLW010000014.1"/>
</dbReference>
<dbReference type="PANTHER" id="PTHR45339">
    <property type="entry name" value="HYBRID SIGNAL TRANSDUCTION HISTIDINE KINASE J"/>
    <property type="match status" value="1"/>
</dbReference>
<name>A0ABU5ELB1_9PROT</name>
<evidence type="ECO:0000313" key="5">
    <source>
        <dbReference type="EMBL" id="MDY0885786.1"/>
    </source>
</evidence>
<evidence type="ECO:0000256" key="3">
    <source>
        <dbReference type="PROSITE-ProRule" id="PRU00169"/>
    </source>
</evidence>